<keyword evidence="6" id="KW-1185">Reference proteome</keyword>
<dbReference type="STRING" id="926559.JoomaDRAFT_3453"/>
<keyword evidence="3" id="KW-0804">Transcription</keyword>
<dbReference type="CDD" id="cd06976">
    <property type="entry name" value="cupin_MtlR-like_N"/>
    <property type="match status" value="1"/>
</dbReference>
<dbReference type="Proteomes" id="UP000004690">
    <property type="component" value="Unassembled WGS sequence"/>
</dbReference>
<dbReference type="PANTHER" id="PTHR43280:SF27">
    <property type="entry name" value="TRANSCRIPTIONAL REGULATOR MTLR"/>
    <property type="match status" value="1"/>
</dbReference>
<name>I3C9V2_9FLAO</name>
<evidence type="ECO:0000256" key="2">
    <source>
        <dbReference type="ARBA" id="ARBA00023125"/>
    </source>
</evidence>
<dbReference type="InterPro" id="IPR018062">
    <property type="entry name" value="HTH_AraC-typ_CS"/>
</dbReference>
<dbReference type="InterPro" id="IPR018060">
    <property type="entry name" value="HTH_AraC"/>
</dbReference>
<dbReference type="EMBL" id="JH651379">
    <property type="protein sequence ID" value="EIJ40395.1"/>
    <property type="molecule type" value="Genomic_DNA"/>
</dbReference>
<dbReference type="GO" id="GO:0003700">
    <property type="term" value="F:DNA-binding transcription factor activity"/>
    <property type="evidence" value="ECO:0007669"/>
    <property type="project" value="InterPro"/>
</dbReference>
<dbReference type="OrthoDB" id="1410704at2"/>
<dbReference type="eggNOG" id="COG2207">
    <property type="taxonomic scope" value="Bacteria"/>
</dbReference>
<dbReference type="RefSeq" id="WP_008614651.1">
    <property type="nucleotide sequence ID" value="NZ_JH651379.1"/>
</dbReference>
<evidence type="ECO:0000259" key="4">
    <source>
        <dbReference type="PROSITE" id="PS01124"/>
    </source>
</evidence>
<dbReference type="SUPFAM" id="SSF46689">
    <property type="entry name" value="Homeodomain-like"/>
    <property type="match status" value="2"/>
</dbReference>
<dbReference type="AlphaFoldDB" id="I3C9V2"/>
<dbReference type="InterPro" id="IPR014710">
    <property type="entry name" value="RmlC-like_jellyroll"/>
</dbReference>
<dbReference type="SUPFAM" id="SSF51182">
    <property type="entry name" value="RmlC-like cupins"/>
    <property type="match status" value="1"/>
</dbReference>
<dbReference type="PANTHER" id="PTHR43280">
    <property type="entry name" value="ARAC-FAMILY TRANSCRIPTIONAL REGULATOR"/>
    <property type="match status" value="1"/>
</dbReference>
<dbReference type="Gene3D" id="2.60.120.10">
    <property type="entry name" value="Jelly Rolls"/>
    <property type="match status" value="1"/>
</dbReference>
<gene>
    <name evidence="5" type="ORF">JoomaDRAFT_3453</name>
</gene>
<sequence length="289" mass="33813">MKLHYLDRTNTQFNSFSVTRNKHKHFLKVWHYHPELELVLVLKSTGTRFVGDSIEKFYKGDVVLIGSNLPHMWINDEAYYHAESILQADAISIHFKKDFLGEDFMSAKELRQINNLIQKAQLGLVFHNLSKETIQLLKRIEKDKTIVPFKKLLLLLDVLDRLASHKEYSVLSSKGFLTSFSEGDNKNLKVIYEYIFKNFNQPISAIDVATVINMNPSAFSRFFKRIHRKNFTTYLNEIRIGYACKLLIEGKQKVISICYDSGFNNISNFNRQFKKIKKMTPTEFVHLYT</sequence>
<reference evidence="5 6" key="1">
    <citation type="submission" date="2012-02" db="EMBL/GenBank/DDBJ databases">
        <title>Improved High-Quality Draft genome of Joostella marina DSM 19592.</title>
        <authorList>
            <consortium name="US DOE Joint Genome Institute (JGI-PGF)"/>
            <person name="Lucas S."/>
            <person name="Copeland A."/>
            <person name="Lapidus A."/>
            <person name="Bruce D."/>
            <person name="Goodwin L."/>
            <person name="Pitluck S."/>
            <person name="Peters L."/>
            <person name="Chertkov O."/>
            <person name="Ovchinnikova G."/>
            <person name="Kyrpides N."/>
            <person name="Mavromatis K."/>
            <person name="Detter J.C."/>
            <person name="Han C."/>
            <person name="Land M."/>
            <person name="Hauser L."/>
            <person name="Markowitz V."/>
            <person name="Cheng J.-F."/>
            <person name="Hugenholtz P."/>
            <person name="Woyke T."/>
            <person name="Wu D."/>
            <person name="Tindall B."/>
            <person name="Brambilla E."/>
            <person name="Klenk H.-P."/>
            <person name="Eisen J.A."/>
        </authorList>
    </citation>
    <scope>NUCLEOTIDE SEQUENCE [LARGE SCALE GENOMIC DNA]</scope>
    <source>
        <strain evidence="5 6">DSM 19592</strain>
    </source>
</reference>
<evidence type="ECO:0000256" key="3">
    <source>
        <dbReference type="ARBA" id="ARBA00023163"/>
    </source>
</evidence>
<evidence type="ECO:0000313" key="6">
    <source>
        <dbReference type="Proteomes" id="UP000004690"/>
    </source>
</evidence>
<feature type="domain" description="HTH araC/xylS-type" evidence="4">
    <location>
        <begin position="189"/>
        <end position="287"/>
    </location>
</feature>
<dbReference type="InterPro" id="IPR011051">
    <property type="entry name" value="RmlC_Cupin_sf"/>
</dbReference>
<dbReference type="PROSITE" id="PS01124">
    <property type="entry name" value="HTH_ARAC_FAMILY_2"/>
    <property type="match status" value="1"/>
</dbReference>
<dbReference type="SMART" id="SM00342">
    <property type="entry name" value="HTH_ARAC"/>
    <property type="match status" value="1"/>
</dbReference>
<dbReference type="PROSITE" id="PS00041">
    <property type="entry name" value="HTH_ARAC_FAMILY_1"/>
    <property type="match status" value="1"/>
</dbReference>
<keyword evidence="1" id="KW-0805">Transcription regulation</keyword>
<dbReference type="GO" id="GO:0043565">
    <property type="term" value="F:sequence-specific DNA binding"/>
    <property type="evidence" value="ECO:0007669"/>
    <property type="project" value="InterPro"/>
</dbReference>
<protein>
    <submittedName>
        <fullName evidence="5">DNA-binding domain-containing protein, AraC-type</fullName>
    </submittedName>
</protein>
<dbReference type="InterPro" id="IPR009057">
    <property type="entry name" value="Homeodomain-like_sf"/>
</dbReference>
<dbReference type="Gene3D" id="1.10.10.60">
    <property type="entry name" value="Homeodomain-like"/>
    <property type="match status" value="2"/>
</dbReference>
<evidence type="ECO:0000313" key="5">
    <source>
        <dbReference type="EMBL" id="EIJ40395.1"/>
    </source>
</evidence>
<keyword evidence="2 5" id="KW-0238">DNA-binding</keyword>
<dbReference type="Pfam" id="PF12833">
    <property type="entry name" value="HTH_18"/>
    <property type="match status" value="1"/>
</dbReference>
<organism evidence="5 6">
    <name type="scientific">Galbibacter orientalis DSM 19592</name>
    <dbReference type="NCBI Taxonomy" id="926559"/>
    <lineage>
        <taxon>Bacteria</taxon>
        <taxon>Pseudomonadati</taxon>
        <taxon>Bacteroidota</taxon>
        <taxon>Flavobacteriia</taxon>
        <taxon>Flavobacteriales</taxon>
        <taxon>Flavobacteriaceae</taxon>
        <taxon>Galbibacter</taxon>
    </lineage>
</organism>
<evidence type="ECO:0000256" key="1">
    <source>
        <dbReference type="ARBA" id="ARBA00023015"/>
    </source>
</evidence>
<dbReference type="HOGENOM" id="CLU_000445_88_3_10"/>
<proteinExistence type="predicted"/>
<accession>I3C9V2</accession>